<dbReference type="GO" id="GO:0019825">
    <property type="term" value="F:oxygen binding"/>
    <property type="evidence" value="ECO:0007669"/>
    <property type="project" value="InterPro"/>
</dbReference>
<reference evidence="9" key="1">
    <citation type="submission" date="2021-01" db="EMBL/GenBank/DDBJ databases">
        <authorList>
            <person name="Corre E."/>
            <person name="Pelletier E."/>
            <person name="Niang G."/>
            <person name="Scheremetjew M."/>
            <person name="Finn R."/>
            <person name="Kale V."/>
            <person name="Holt S."/>
            <person name="Cochrane G."/>
            <person name="Meng A."/>
            <person name="Brown T."/>
            <person name="Cohen L."/>
        </authorList>
    </citation>
    <scope>NUCLEOTIDE SEQUENCE</scope>
    <source>
        <strain evidence="9">GSBS06</strain>
    </source>
</reference>
<dbReference type="InterPro" id="IPR009050">
    <property type="entry name" value="Globin-like_sf"/>
</dbReference>
<dbReference type="InterPro" id="IPR012292">
    <property type="entry name" value="Globin/Proto"/>
</dbReference>
<dbReference type="Gene3D" id="1.10.287.130">
    <property type="match status" value="1"/>
</dbReference>
<evidence type="ECO:0000256" key="4">
    <source>
        <dbReference type="ARBA" id="ARBA00022723"/>
    </source>
</evidence>
<evidence type="ECO:0000256" key="5">
    <source>
        <dbReference type="ARBA" id="ARBA00023004"/>
    </source>
</evidence>
<dbReference type="SMART" id="SM00448">
    <property type="entry name" value="REC"/>
    <property type="match status" value="1"/>
</dbReference>
<dbReference type="PROSITE" id="PS50110">
    <property type="entry name" value="RESPONSE_REGULATORY"/>
    <property type="match status" value="1"/>
</dbReference>
<dbReference type="GO" id="GO:0000155">
    <property type="term" value="F:phosphorelay sensor kinase activity"/>
    <property type="evidence" value="ECO:0007669"/>
    <property type="project" value="InterPro"/>
</dbReference>
<evidence type="ECO:0000259" key="7">
    <source>
        <dbReference type="PROSITE" id="PS50109"/>
    </source>
</evidence>
<dbReference type="SUPFAM" id="SSF52172">
    <property type="entry name" value="CheY-like"/>
    <property type="match status" value="1"/>
</dbReference>
<organism evidence="9">
    <name type="scientific">Aplanochytrium stocchinoi</name>
    <dbReference type="NCBI Taxonomy" id="215587"/>
    <lineage>
        <taxon>Eukaryota</taxon>
        <taxon>Sar</taxon>
        <taxon>Stramenopiles</taxon>
        <taxon>Bigyra</taxon>
        <taxon>Labyrinthulomycetes</taxon>
        <taxon>Thraustochytrida</taxon>
        <taxon>Thraustochytriidae</taxon>
        <taxon>Aplanochytrium</taxon>
    </lineage>
</organism>
<gene>
    <name evidence="9" type="ORF">ASTO00021_LOCUS4293</name>
</gene>
<evidence type="ECO:0000256" key="6">
    <source>
        <dbReference type="PROSITE-ProRule" id="PRU00169"/>
    </source>
</evidence>
<evidence type="ECO:0000313" key="9">
    <source>
        <dbReference type="EMBL" id="CAE0433982.1"/>
    </source>
</evidence>
<feature type="modified residue" description="4-aspartylphosphate" evidence="6">
    <location>
        <position position="360"/>
    </location>
</feature>
<feature type="domain" description="Histidine kinase" evidence="7">
    <location>
        <begin position="27"/>
        <end position="251"/>
    </location>
</feature>
<proteinExistence type="predicted"/>
<sequence length="553" mass="61465">MVVGSEKSDTEEPERLSKTTADTLMGFMSHELKNPIHALQNLAKLIKPSDESQAQYVNLLQGTLFSMEELLISFTDISKFKSGNFDIKLCRTPTDVAALIENCANLYRQTLTSHVTMHVTISEILYSSFLLVDAPRLQQIAANAITNAIKYTPKGNIDIIVTYTDEKQELELVVIDSGFGVENTGNPFELYYNGENNCNNENNNCILHHSAGMGLALSRIIADSMKGELSLSRNPDGKTGSALNLKIKAERVSPPLSINRSHVSVSPIHNQISGPETEHLTQNFTKGVSSSTSNNFRDCKSLRCLIVEDEPVNQIILKAMLESTGIDEKGIHCLSDGSHVESFLDSPWGKKFDTTLILMDVVMTEMNGDIACKKLREKGVKLPIIATTGASTKKDISVLKNAGYNDYLLKPFHKAQLVEVIRRNMSLAQTLFEEIGGQAAIDVVVDTFYDKCLQDPFINHFFKGMDMHRQILKQREFLGFAFGGPSEYNHRQLAEAHRRIVLREGLNEQHFDAVANHLLATLDGRNVPKRLIKVALEKVAALKPQVLCQGEYA</sequence>
<dbReference type="Pfam" id="PF00072">
    <property type="entry name" value="Response_reg"/>
    <property type="match status" value="1"/>
</dbReference>
<dbReference type="Gene3D" id="3.30.565.10">
    <property type="entry name" value="Histidine kinase-like ATPase, C-terminal domain"/>
    <property type="match status" value="1"/>
</dbReference>
<accession>A0A7S3PBQ5</accession>
<dbReference type="InterPro" id="IPR036890">
    <property type="entry name" value="HATPase_C_sf"/>
</dbReference>
<protein>
    <recommendedName>
        <fullName evidence="10">Response regulatory domain-containing protein</fullName>
    </recommendedName>
</protein>
<dbReference type="CDD" id="cd00454">
    <property type="entry name" value="TrHb1_N"/>
    <property type="match status" value="1"/>
</dbReference>
<evidence type="ECO:0000259" key="8">
    <source>
        <dbReference type="PROSITE" id="PS50110"/>
    </source>
</evidence>
<dbReference type="InterPro" id="IPR005467">
    <property type="entry name" value="His_kinase_dom"/>
</dbReference>
<evidence type="ECO:0000256" key="1">
    <source>
        <dbReference type="ARBA" id="ARBA00022448"/>
    </source>
</evidence>
<dbReference type="Pfam" id="PF01152">
    <property type="entry name" value="Bac_globin"/>
    <property type="match status" value="1"/>
</dbReference>
<feature type="domain" description="Response regulatory" evidence="8">
    <location>
        <begin position="303"/>
        <end position="425"/>
    </location>
</feature>
<dbReference type="InterPro" id="IPR003661">
    <property type="entry name" value="HisK_dim/P_dom"/>
</dbReference>
<dbReference type="InterPro" id="IPR036097">
    <property type="entry name" value="HisK_dim/P_sf"/>
</dbReference>
<dbReference type="GO" id="GO:0020037">
    <property type="term" value="F:heme binding"/>
    <property type="evidence" value="ECO:0007669"/>
    <property type="project" value="InterPro"/>
</dbReference>
<dbReference type="InterPro" id="IPR003594">
    <property type="entry name" value="HATPase_dom"/>
</dbReference>
<keyword evidence="1" id="KW-0813">Transport</keyword>
<dbReference type="InterPro" id="IPR011006">
    <property type="entry name" value="CheY-like_superfamily"/>
</dbReference>
<dbReference type="SMART" id="SM00387">
    <property type="entry name" value="HATPase_c"/>
    <property type="match status" value="1"/>
</dbReference>
<dbReference type="Gene3D" id="3.40.50.2300">
    <property type="match status" value="1"/>
</dbReference>
<dbReference type="Pfam" id="PF02518">
    <property type="entry name" value="HATPase_c"/>
    <property type="match status" value="1"/>
</dbReference>
<dbReference type="PROSITE" id="PS50109">
    <property type="entry name" value="HIS_KIN"/>
    <property type="match status" value="1"/>
</dbReference>
<keyword evidence="5" id="KW-0408">Iron</keyword>
<dbReference type="AlphaFoldDB" id="A0A7S3PBQ5"/>
<dbReference type="InterPro" id="IPR001789">
    <property type="entry name" value="Sig_transdc_resp-reg_receiver"/>
</dbReference>
<dbReference type="CDD" id="cd17546">
    <property type="entry name" value="REC_hyHK_CKI1_RcsC-like"/>
    <property type="match status" value="1"/>
</dbReference>
<dbReference type="SMART" id="SM00388">
    <property type="entry name" value="HisKA"/>
    <property type="match status" value="1"/>
</dbReference>
<dbReference type="SUPFAM" id="SSF46458">
    <property type="entry name" value="Globin-like"/>
    <property type="match status" value="1"/>
</dbReference>
<dbReference type="CDD" id="cd00082">
    <property type="entry name" value="HisKA"/>
    <property type="match status" value="1"/>
</dbReference>
<evidence type="ECO:0000256" key="2">
    <source>
        <dbReference type="ARBA" id="ARBA00022553"/>
    </source>
</evidence>
<keyword evidence="2 6" id="KW-0597">Phosphoprotein</keyword>
<keyword evidence="3" id="KW-0349">Heme</keyword>
<name>A0A7S3PBQ5_9STRA</name>
<dbReference type="PANTHER" id="PTHR43719">
    <property type="entry name" value="TWO-COMPONENT HISTIDINE KINASE"/>
    <property type="match status" value="1"/>
</dbReference>
<dbReference type="SUPFAM" id="SSF55874">
    <property type="entry name" value="ATPase domain of HSP90 chaperone/DNA topoisomerase II/histidine kinase"/>
    <property type="match status" value="1"/>
</dbReference>
<evidence type="ECO:0008006" key="10">
    <source>
        <dbReference type="Google" id="ProtNLM"/>
    </source>
</evidence>
<evidence type="ECO:0000256" key="3">
    <source>
        <dbReference type="ARBA" id="ARBA00022617"/>
    </source>
</evidence>
<dbReference type="CDD" id="cd00075">
    <property type="entry name" value="HATPase"/>
    <property type="match status" value="1"/>
</dbReference>
<dbReference type="SUPFAM" id="SSF47384">
    <property type="entry name" value="Homodimeric domain of signal transducing histidine kinase"/>
    <property type="match status" value="1"/>
</dbReference>
<dbReference type="GO" id="GO:0046872">
    <property type="term" value="F:metal ion binding"/>
    <property type="evidence" value="ECO:0007669"/>
    <property type="project" value="UniProtKB-KW"/>
</dbReference>
<dbReference type="Gene3D" id="1.10.490.10">
    <property type="entry name" value="Globins"/>
    <property type="match status" value="1"/>
</dbReference>
<dbReference type="InterPro" id="IPR050956">
    <property type="entry name" value="2C_system_His_kinase"/>
</dbReference>
<dbReference type="InterPro" id="IPR001486">
    <property type="entry name" value="Hemoglobin_trunc"/>
</dbReference>
<dbReference type="EMBL" id="HBIN01005908">
    <property type="protein sequence ID" value="CAE0433982.1"/>
    <property type="molecule type" value="Transcribed_RNA"/>
</dbReference>
<dbReference type="PANTHER" id="PTHR43719:SF28">
    <property type="entry name" value="PEROXIDE STRESS-ACTIVATED HISTIDINE KINASE MAK1-RELATED"/>
    <property type="match status" value="1"/>
</dbReference>
<keyword evidence="4" id="KW-0479">Metal-binding</keyword>
<dbReference type="Pfam" id="PF00512">
    <property type="entry name" value="HisKA"/>
    <property type="match status" value="1"/>
</dbReference>